<dbReference type="AlphaFoldDB" id="A0A4S8LGH8"/>
<keyword evidence="2" id="KW-1185">Reference proteome</keyword>
<organism evidence="1 2">
    <name type="scientific">Dendrothele bispora (strain CBS 962.96)</name>
    <dbReference type="NCBI Taxonomy" id="1314807"/>
    <lineage>
        <taxon>Eukaryota</taxon>
        <taxon>Fungi</taxon>
        <taxon>Dikarya</taxon>
        <taxon>Basidiomycota</taxon>
        <taxon>Agaricomycotina</taxon>
        <taxon>Agaricomycetes</taxon>
        <taxon>Agaricomycetidae</taxon>
        <taxon>Agaricales</taxon>
        <taxon>Agaricales incertae sedis</taxon>
        <taxon>Dendrothele</taxon>
    </lineage>
</organism>
<name>A0A4S8LGH8_DENBC</name>
<dbReference type="SUPFAM" id="SSF50044">
    <property type="entry name" value="SH3-domain"/>
    <property type="match status" value="1"/>
</dbReference>
<reference evidence="1 2" key="1">
    <citation type="journal article" date="2019" name="Nat. Ecol. Evol.">
        <title>Megaphylogeny resolves global patterns of mushroom evolution.</title>
        <authorList>
            <person name="Varga T."/>
            <person name="Krizsan K."/>
            <person name="Foldi C."/>
            <person name="Dima B."/>
            <person name="Sanchez-Garcia M."/>
            <person name="Sanchez-Ramirez S."/>
            <person name="Szollosi G.J."/>
            <person name="Szarkandi J.G."/>
            <person name="Papp V."/>
            <person name="Albert L."/>
            <person name="Andreopoulos W."/>
            <person name="Angelini C."/>
            <person name="Antonin V."/>
            <person name="Barry K.W."/>
            <person name="Bougher N.L."/>
            <person name="Buchanan P."/>
            <person name="Buyck B."/>
            <person name="Bense V."/>
            <person name="Catcheside P."/>
            <person name="Chovatia M."/>
            <person name="Cooper J."/>
            <person name="Damon W."/>
            <person name="Desjardin D."/>
            <person name="Finy P."/>
            <person name="Geml J."/>
            <person name="Haridas S."/>
            <person name="Hughes K."/>
            <person name="Justo A."/>
            <person name="Karasinski D."/>
            <person name="Kautmanova I."/>
            <person name="Kiss B."/>
            <person name="Kocsube S."/>
            <person name="Kotiranta H."/>
            <person name="LaButti K.M."/>
            <person name="Lechner B.E."/>
            <person name="Liimatainen K."/>
            <person name="Lipzen A."/>
            <person name="Lukacs Z."/>
            <person name="Mihaltcheva S."/>
            <person name="Morgado L.N."/>
            <person name="Niskanen T."/>
            <person name="Noordeloos M.E."/>
            <person name="Ohm R.A."/>
            <person name="Ortiz-Santana B."/>
            <person name="Ovrebo C."/>
            <person name="Racz N."/>
            <person name="Riley R."/>
            <person name="Savchenko A."/>
            <person name="Shiryaev A."/>
            <person name="Soop K."/>
            <person name="Spirin V."/>
            <person name="Szebenyi C."/>
            <person name="Tomsovsky M."/>
            <person name="Tulloss R.E."/>
            <person name="Uehling J."/>
            <person name="Grigoriev I.V."/>
            <person name="Vagvolgyi C."/>
            <person name="Papp T."/>
            <person name="Martin F.M."/>
            <person name="Miettinen O."/>
            <person name="Hibbett D.S."/>
            <person name="Nagy L.G."/>
        </authorList>
    </citation>
    <scope>NUCLEOTIDE SEQUENCE [LARGE SCALE GENOMIC DNA]</scope>
    <source>
        <strain evidence="1 2">CBS 962.96</strain>
    </source>
</reference>
<evidence type="ECO:0000313" key="2">
    <source>
        <dbReference type="Proteomes" id="UP000297245"/>
    </source>
</evidence>
<dbReference type="Proteomes" id="UP000297245">
    <property type="component" value="Unassembled WGS sequence"/>
</dbReference>
<feature type="non-terminal residue" evidence="1">
    <location>
        <position position="65"/>
    </location>
</feature>
<proteinExistence type="predicted"/>
<dbReference type="EMBL" id="ML179418">
    <property type="protein sequence ID" value="THU88186.1"/>
    <property type="molecule type" value="Genomic_DNA"/>
</dbReference>
<dbReference type="OrthoDB" id="159449at2759"/>
<accession>A0A4S8LGH8</accession>
<protein>
    <submittedName>
        <fullName evidence="1">Uncharacterized protein</fullName>
    </submittedName>
</protein>
<gene>
    <name evidence="1" type="ORF">K435DRAFT_317053</name>
</gene>
<sequence length="65" mass="7190">MQQSCRAGRGLLPRGIIWKCTATHDCVAEGNKNLMFMKDDVITVLMQIPNTDGVHFICSISVLPD</sequence>
<dbReference type="InterPro" id="IPR036028">
    <property type="entry name" value="SH3-like_dom_sf"/>
</dbReference>
<evidence type="ECO:0000313" key="1">
    <source>
        <dbReference type="EMBL" id="THU88186.1"/>
    </source>
</evidence>